<dbReference type="Proteomes" id="UP001598448">
    <property type="component" value="Unassembled WGS sequence"/>
</dbReference>
<reference evidence="8 9" key="1">
    <citation type="submission" date="2024-09" db="EMBL/GenBank/DDBJ databases">
        <title>The Natural Products Discovery Center: Release of the First 8490 Sequenced Strains for Exploring Actinobacteria Biosynthetic Diversity.</title>
        <authorList>
            <person name="Kalkreuter E."/>
            <person name="Kautsar S.A."/>
            <person name="Yang D."/>
            <person name="Bader C.D."/>
            <person name="Teijaro C.N."/>
            <person name="Fluegel L."/>
            <person name="Davis C.M."/>
            <person name="Simpson J.R."/>
            <person name="Lauterbach L."/>
            <person name="Steele A.D."/>
            <person name="Gui C."/>
            <person name="Meng S."/>
            <person name="Li G."/>
            <person name="Viehrig K."/>
            <person name="Ye F."/>
            <person name="Su P."/>
            <person name="Kiefer A.F."/>
            <person name="Nichols A."/>
            <person name="Cepeda A.J."/>
            <person name="Yan W."/>
            <person name="Fan B."/>
            <person name="Jiang Y."/>
            <person name="Adhikari A."/>
            <person name="Zheng C.-J."/>
            <person name="Schuster L."/>
            <person name="Cowan T.M."/>
            <person name="Smanski M.J."/>
            <person name="Chevrette M.G."/>
            <person name="De Carvalho L.P.S."/>
            <person name="Shen B."/>
        </authorList>
    </citation>
    <scope>NUCLEOTIDE SEQUENCE [LARGE SCALE GENOMIC DNA]</scope>
    <source>
        <strain evidence="8 9">NPDC058348</strain>
    </source>
</reference>
<evidence type="ECO:0000256" key="2">
    <source>
        <dbReference type="ARBA" id="ARBA00022475"/>
    </source>
</evidence>
<evidence type="ECO:0000313" key="9">
    <source>
        <dbReference type="Proteomes" id="UP001598448"/>
    </source>
</evidence>
<evidence type="ECO:0000256" key="6">
    <source>
        <dbReference type="SAM" id="Phobius"/>
    </source>
</evidence>
<keyword evidence="5 6" id="KW-0472">Membrane</keyword>
<evidence type="ECO:0000256" key="1">
    <source>
        <dbReference type="ARBA" id="ARBA00004651"/>
    </source>
</evidence>
<keyword evidence="2" id="KW-1003">Cell membrane</keyword>
<evidence type="ECO:0000256" key="5">
    <source>
        <dbReference type="ARBA" id="ARBA00023136"/>
    </source>
</evidence>
<dbReference type="Pfam" id="PF02687">
    <property type="entry name" value="FtsX"/>
    <property type="match status" value="1"/>
</dbReference>
<sequence length="173" mass="17785">GAGGSIDVTFRSKERAALADTPVQAGAGRLYTAAVAAGAGYAVLAVLLSLLQSVPARRALLARLRTMGLTRAQGRRLLVLESLPQALLAACGGALVGWAAIGLVGPGLDLAELAMTAPQRLDAVEAVRLRTDPWSLLLPAGAVVLIAVGVATVQAWWVTRLRTTTELRAGDAT</sequence>
<gene>
    <name evidence="8" type="ORF">ACFWJN_22400</name>
</gene>
<feature type="transmembrane region" description="Helical" evidence="6">
    <location>
        <begin position="30"/>
        <end position="56"/>
    </location>
</feature>
<feature type="transmembrane region" description="Helical" evidence="6">
    <location>
        <begin position="136"/>
        <end position="158"/>
    </location>
</feature>
<feature type="domain" description="ABC3 transporter permease C-terminal" evidence="7">
    <location>
        <begin position="41"/>
        <end position="157"/>
    </location>
</feature>
<feature type="non-terminal residue" evidence="8">
    <location>
        <position position="1"/>
    </location>
</feature>
<evidence type="ECO:0000259" key="7">
    <source>
        <dbReference type="Pfam" id="PF02687"/>
    </source>
</evidence>
<keyword evidence="4 6" id="KW-1133">Transmembrane helix</keyword>
<comment type="subcellular location">
    <subcellularLocation>
        <location evidence="1">Cell membrane</location>
        <topology evidence="1">Multi-pass membrane protein</topology>
    </subcellularLocation>
</comment>
<keyword evidence="9" id="KW-1185">Reference proteome</keyword>
<dbReference type="EMBL" id="JBHXIJ010000180">
    <property type="protein sequence ID" value="MFD5101694.1"/>
    <property type="molecule type" value="Genomic_DNA"/>
</dbReference>
<feature type="transmembrane region" description="Helical" evidence="6">
    <location>
        <begin position="77"/>
        <end position="101"/>
    </location>
</feature>
<evidence type="ECO:0000256" key="3">
    <source>
        <dbReference type="ARBA" id="ARBA00022692"/>
    </source>
</evidence>
<accession>A0ABW6FRY5</accession>
<keyword evidence="3 6" id="KW-0812">Transmembrane</keyword>
<evidence type="ECO:0000313" key="8">
    <source>
        <dbReference type="EMBL" id="MFD5101694.1"/>
    </source>
</evidence>
<protein>
    <submittedName>
        <fullName evidence="8">FtsX-like permease family protein</fullName>
    </submittedName>
</protein>
<comment type="caution">
    <text evidence="8">The sequence shown here is derived from an EMBL/GenBank/DDBJ whole genome shotgun (WGS) entry which is preliminary data.</text>
</comment>
<proteinExistence type="predicted"/>
<dbReference type="RefSeq" id="WP_386717451.1">
    <property type="nucleotide sequence ID" value="NZ_JBHXIJ010000180.1"/>
</dbReference>
<organism evidence="8 9">
    <name type="scientific">Streptomyces albidochromogenes</name>
    <dbReference type="NCBI Taxonomy" id="329524"/>
    <lineage>
        <taxon>Bacteria</taxon>
        <taxon>Bacillati</taxon>
        <taxon>Actinomycetota</taxon>
        <taxon>Actinomycetes</taxon>
        <taxon>Kitasatosporales</taxon>
        <taxon>Streptomycetaceae</taxon>
        <taxon>Streptomyces</taxon>
    </lineage>
</organism>
<evidence type="ECO:0000256" key="4">
    <source>
        <dbReference type="ARBA" id="ARBA00022989"/>
    </source>
</evidence>
<name>A0ABW6FRY5_9ACTN</name>
<dbReference type="InterPro" id="IPR003838">
    <property type="entry name" value="ABC3_permease_C"/>
</dbReference>